<gene>
    <name evidence="1" type="ORF">Loak_0327</name>
</gene>
<organism evidence="1 2">
    <name type="scientific">Legionella oakridgensis</name>
    <dbReference type="NCBI Taxonomy" id="29423"/>
    <lineage>
        <taxon>Bacteria</taxon>
        <taxon>Pseudomonadati</taxon>
        <taxon>Pseudomonadota</taxon>
        <taxon>Gammaproteobacteria</taxon>
        <taxon>Legionellales</taxon>
        <taxon>Legionellaceae</taxon>
        <taxon>Legionella</taxon>
    </lineage>
</organism>
<accession>A0A0W0XGR4</accession>
<proteinExistence type="predicted"/>
<dbReference type="Proteomes" id="UP000054858">
    <property type="component" value="Unassembled WGS sequence"/>
</dbReference>
<protein>
    <submittedName>
        <fullName evidence="1">Uncharacterized protein</fullName>
    </submittedName>
</protein>
<evidence type="ECO:0000313" key="1">
    <source>
        <dbReference type="EMBL" id="KTD43777.1"/>
    </source>
</evidence>
<dbReference type="AlphaFoldDB" id="A0A0W0XGR4"/>
<comment type="caution">
    <text evidence="1">The sequence shown here is derived from an EMBL/GenBank/DDBJ whole genome shotgun (WGS) entry which is preliminary data.</text>
</comment>
<dbReference type="EMBL" id="LNYP01000006">
    <property type="protein sequence ID" value="KTD43777.1"/>
    <property type="molecule type" value="Genomic_DNA"/>
</dbReference>
<dbReference type="RefSeq" id="WP_025384844.1">
    <property type="nucleotide sequence ID" value="NZ_LCUA01000018.1"/>
</dbReference>
<sequence length="131" mass="15035">MKLDLEQPDNKTRLELSKKIISLEIYANQLRKEINEQSRLNSFLASAGITADKTKKYDEAIKTIGLLTRALSTPEIDTKLLKDHQESLYQANAKADGFFSFKGRYHRIVDEMIESVTKEQAEAQSRKELNM</sequence>
<dbReference type="PATRIC" id="fig|29423.5.peg.341"/>
<evidence type="ECO:0000313" key="2">
    <source>
        <dbReference type="Proteomes" id="UP000054858"/>
    </source>
</evidence>
<name>A0A0W0XGR4_9GAMM</name>
<reference evidence="1 2" key="1">
    <citation type="submission" date="2015-11" db="EMBL/GenBank/DDBJ databases">
        <title>Genomic analysis of 38 Legionella species identifies large and diverse effector repertoires.</title>
        <authorList>
            <person name="Burstein D."/>
            <person name="Amaro F."/>
            <person name="Zusman T."/>
            <person name="Lifshitz Z."/>
            <person name="Cohen O."/>
            <person name="Gilbert J.A."/>
            <person name="Pupko T."/>
            <person name="Shuman H.A."/>
            <person name="Segal G."/>
        </authorList>
    </citation>
    <scope>NUCLEOTIDE SEQUENCE [LARGE SCALE GENOMIC DNA]</scope>
    <source>
        <strain evidence="1 2">Oak Ridge-10</strain>
    </source>
</reference>